<dbReference type="RefSeq" id="WP_139105143.1">
    <property type="nucleotide sequence ID" value="NZ_VDFR01000010.1"/>
</dbReference>
<dbReference type="OrthoDB" id="5175769at2"/>
<evidence type="ECO:0000313" key="2">
    <source>
        <dbReference type="EMBL" id="TNC44662.1"/>
    </source>
</evidence>
<sequence>MIVLPEMGRAQEQAWHALLDLYASHRDGWTLIGGQMVHLYCAERGYEPMRPTTDADAVVNAREPGLLGAVTASLVNMGFAAEPSADGVQHRWVRDEAVLDVLIPEGTGERSASRRSASGFPTVPAPGGTQALGRSEAVEVQVGGRVGMVRRPVLLSAMILKAAARMETNGAARERHCLDFAALAAMMAAHDTTAFALQAKDKKRLRTMINLTRASAQAMEQNPMAARRLDRLESLL</sequence>
<gene>
    <name evidence="3" type="ORF">FHE65_02300</name>
    <name evidence="2" type="ORF">FHE65_16555</name>
</gene>
<dbReference type="AlphaFoldDB" id="A0A5C4MNV6"/>
<evidence type="ECO:0000313" key="4">
    <source>
        <dbReference type="Proteomes" id="UP000306740"/>
    </source>
</evidence>
<dbReference type="Proteomes" id="UP000306740">
    <property type="component" value="Unassembled WGS sequence"/>
</dbReference>
<protein>
    <recommendedName>
        <fullName evidence="5">Nucleotidyl transferase AbiEii toxin, Type IV TA system</fullName>
    </recommendedName>
</protein>
<accession>A0A5C4MNV6</accession>
<evidence type="ECO:0000313" key="3">
    <source>
        <dbReference type="EMBL" id="TNC51022.1"/>
    </source>
</evidence>
<name>A0A5C4MNV6_9ACTN</name>
<reference evidence="2 4" key="1">
    <citation type="submission" date="2019-05" db="EMBL/GenBank/DDBJ databases">
        <title>Mumia sp. nov., isolated from the intestinal contents of plateau pika (Ochotona curzoniae) in the Qinghai-Tibet plateau of China.</title>
        <authorList>
            <person name="Tian Z."/>
        </authorList>
    </citation>
    <scope>NUCLEOTIDE SEQUENCE [LARGE SCALE GENOMIC DNA]</scope>
    <source>
        <strain evidence="4">527</strain>
        <strain evidence="2">Z527</strain>
    </source>
</reference>
<feature type="region of interest" description="Disordered" evidence="1">
    <location>
        <begin position="109"/>
        <end position="130"/>
    </location>
</feature>
<proteinExistence type="predicted"/>
<evidence type="ECO:0008006" key="5">
    <source>
        <dbReference type="Google" id="ProtNLM"/>
    </source>
</evidence>
<evidence type="ECO:0000256" key="1">
    <source>
        <dbReference type="SAM" id="MobiDB-lite"/>
    </source>
</evidence>
<dbReference type="EMBL" id="VDFR01000010">
    <property type="protein sequence ID" value="TNC51022.1"/>
    <property type="molecule type" value="Genomic_DNA"/>
</dbReference>
<dbReference type="EMBL" id="VDFR01000072">
    <property type="protein sequence ID" value="TNC44662.1"/>
    <property type="molecule type" value="Genomic_DNA"/>
</dbReference>
<organism evidence="2 4">
    <name type="scientific">Mumia zhuanghuii</name>
    <dbReference type="NCBI Taxonomy" id="2585211"/>
    <lineage>
        <taxon>Bacteria</taxon>
        <taxon>Bacillati</taxon>
        <taxon>Actinomycetota</taxon>
        <taxon>Actinomycetes</taxon>
        <taxon>Propionibacteriales</taxon>
        <taxon>Nocardioidaceae</taxon>
        <taxon>Mumia</taxon>
    </lineage>
</organism>
<comment type="caution">
    <text evidence="2">The sequence shown here is derived from an EMBL/GenBank/DDBJ whole genome shotgun (WGS) entry which is preliminary data.</text>
</comment>